<evidence type="ECO:0000256" key="4">
    <source>
        <dbReference type="ARBA" id="ARBA00022692"/>
    </source>
</evidence>
<dbReference type="InterPro" id="IPR019127">
    <property type="entry name" value="Exosortase"/>
</dbReference>
<evidence type="ECO:0000256" key="1">
    <source>
        <dbReference type="ARBA" id="ARBA00004651"/>
    </source>
</evidence>
<dbReference type="KEGG" id="nhl:Nhal_3238"/>
<feature type="transmembrane region" description="Helical" evidence="8">
    <location>
        <begin position="146"/>
        <end position="165"/>
    </location>
</feature>
<keyword evidence="4 8" id="KW-0812">Transmembrane</keyword>
<dbReference type="NCBIfam" id="TIGR03109">
    <property type="entry name" value="exosort_XrtA"/>
    <property type="match status" value="1"/>
</dbReference>
<dbReference type="InterPro" id="IPR026392">
    <property type="entry name" value="Exo/Archaeosortase_dom"/>
</dbReference>
<protein>
    <submittedName>
        <fullName evidence="10">Exosortase 1</fullName>
    </submittedName>
</protein>
<dbReference type="NCBIfam" id="TIGR02602">
    <property type="entry name" value="8TM_EpsH"/>
    <property type="match status" value="1"/>
</dbReference>
<dbReference type="NCBIfam" id="TIGR02914">
    <property type="entry name" value="EpsI_fam"/>
    <property type="match status" value="1"/>
</dbReference>
<dbReference type="Pfam" id="PF11984">
    <property type="entry name" value="DUF3485"/>
    <property type="match status" value="1"/>
</dbReference>
<comment type="subcellular location">
    <subcellularLocation>
        <location evidence="1">Cell membrane</location>
        <topology evidence="1">Multi-pass membrane protein</topology>
    </subcellularLocation>
</comment>
<evidence type="ECO:0000256" key="2">
    <source>
        <dbReference type="ARBA" id="ARBA00022475"/>
    </source>
</evidence>
<reference evidence="11" key="1">
    <citation type="submission" date="2010-04" db="EMBL/GenBank/DDBJ databases">
        <title>Complete genome sequence of Nitrosococcus halophilus Nc4, a salt-adapted, aerobic obligate ammonia-oxidizing sulfur purple bacterium.</title>
        <authorList>
            <consortium name="US DOE Joint Genome Institute"/>
            <person name="Campbell M.A."/>
            <person name="Malfatti S.A."/>
            <person name="Chain P.S.G."/>
            <person name="Heidelberg J.F."/>
            <person name="Ward B.B."/>
            <person name="Klotz M.G."/>
        </authorList>
    </citation>
    <scope>NUCLEOTIDE SEQUENCE [LARGE SCALE GENOMIC DNA]</scope>
    <source>
        <strain evidence="11">Nc4</strain>
    </source>
</reference>
<dbReference type="GO" id="GO:0006508">
    <property type="term" value="P:proteolysis"/>
    <property type="evidence" value="ECO:0007669"/>
    <property type="project" value="UniProtKB-KW"/>
</dbReference>
<proteinExistence type="predicted"/>
<feature type="transmembrane region" description="Helical" evidence="8">
    <location>
        <begin position="325"/>
        <end position="346"/>
    </location>
</feature>
<dbReference type="NCBIfam" id="TIGR04178">
    <property type="entry name" value="exo_archaeo"/>
    <property type="match status" value="1"/>
</dbReference>
<dbReference type="EMBL" id="CP001798">
    <property type="protein sequence ID" value="ADE16287.1"/>
    <property type="molecule type" value="Genomic_DNA"/>
</dbReference>
<dbReference type="InterPro" id="IPR014263">
    <property type="entry name" value="Methanolan_biosynth_EpsI"/>
</dbReference>
<organism evidence="10 11">
    <name type="scientific">Nitrosococcus halophilus (strain Nc4)</name>
    <dbReference type="NCBI Taxonomy" id="472759"/>
    <lineage>
        <taxon>Bacteria</taxon>
        <taxon>Pseudomonadati</taxon>
        <taxon>Pseudomonadota</taxon>
        <taxon>Gammaproteobacteria</taxon>
        <taxon>Chromatiales</taxon>
        <taxon>Chromatiaceae</taxon>
        <taxon>Nitrosococcus</taxon>
    </lineage>
</organism>
<dbReference type="Proteomes" id="UP000001844">
    <property type="component" value="Chromosome"/>
</dbReference>
<evidence type="ECO:0000313" key="11">
    <source>
        <dbReference type="Proteomes" id="UP000001844"/>
    </source>
</evidence>
<dbReference type="InterPro" id="IPR017540">
    <property type="entry name" value="Exosortase-1"/>
</dbReference>
<keyword evidence="7 8" id="KW-0472">Membrane</keyword>
<feature type="transmembrane region" description="Helical" evidence="8">
    <location>
        <begin position="68"/>
        <end position="84"/>
    </location>
</feature>
<feature type="transmembrane region" description="Helical" evidence="8">
    <location>
        <begin position="33"/>
        <end position="62"/>
    </location>
</feature>
<feature type="transmembrane region" description="Helical" evidence="8">
    <location>
        <begin position="237"/>
        <end position="262"/>
    </location>
</feature>
<keyword evidence="2" id="KW-1003">Cell membrane</keyword>
<feature type="transmembrane region" description="Helical" evidence="8">
    <location>
        <begin position="201"/>
        <end position="225"/>
    </location>
</feature>
<dbReference type="HOGENOM" id="CLU_039817_1_0_6"/>
<accession>D5C040</accession>
<evidence type="ECO:0000256" key="6">
    <source>
        <dbReference type="ARBA" id="ARBA00022989"/>
    </source>
</evidence>
<feature type="domain" description="Methanolan biosynthesis EpsI" evidence="9">
    <location>
        <begin position="333"/>
        <end position="525"/>
    </location>
</feature>
<evidence type="ECO:0000256" key="3">
    <source>
        <dbReference type="ARBA" id="ARBA00022670"/>
    </source>
</evidence>
<dbReference type="GO" id="GO:0005886">
    <property type="term" value="C:plasma membrane"/>
    <property type="evidence" value="ECO:0007669"/>
    <property type="project" value="UniProtKB-SubCell"/>
</dbReference>
<feature type="transmembrane region" description="Helical" evidence="8">
    <location>
        <begin position="96"/>
        <end position="114"/>
    </location>
</feature>
<dbReference type="AlphaFoldDB" id="D5C040"/>
<evidence type="ECO:0000256" key="8">
    <source>
        <dbReference type="SAM" id="Phobius"/>
    </source>
</evidence>
<evidence type="ECO:0000313" key="10">
    <source>
        <dbReference type="EMBL" id="ADE16287.1"/>
    </source>
</evidence>
<sequence>MGKESSFVEEKAQIGSAGQPDLDKMRKVWTSHWLMTTGAIATVCVALLLLYLDTAASIAAIWWRSETFTHGMLILPISGYMVWTRRRKLQQLLPKPRPIAILIALLLSAGWLLARIADVLVVEQLLLIAMIPVVVWGVCGDRVFRVLLFPLLYLFFAVPFGEALIPPLQDFTAAFAVKSLQLSGIPVYWEGRYITIPSGNFLVAEACSGLRYLIASVALGTLYAYLNYHSYWRRVAFIAASVIVPVIANGIRAYAIIMLAHLSDMKLATGVDHIIYGWIFFGVVILLLFWLGSFWRESERPSREFSWPRQLTSTPTFSSPLPKRLGITIIMLTAAAGAGPVSGILLKGQELGAECRVSMPGGQSAWVGPSTPTDIWEPDYQQADHIVRRLYSLPNRHNSTVQLLVIHYQQERQGAELISSQNRLYDDRTWLRVEENHRVFPLGDNRFQVHETVMRSTDTLRVVWHWYDIAGQLTVSPIKAKLLEAWAHLVNQGGGSTLIAVAADSREPEEARTLLLKFLDEMPTVFSSGSMLTCQRRHKADGFIFPK</sequence>
<keyword evidence="11" id="KW-1185">Reference proteome</keyword>
<keyword evidence="5" id="KW-0378">Hydrolase</keyword>
<dbReference type="Pfam" id="PF09721">
    <property type="entry name" value="Exosortase_EpsH"/>
    <property type="match status" value="1"/>
</dbReference>
<dbReference type="GO" id="GO:0008233">
    <property type="term" value="F:peptidase activity"/>
    <property type="evidence" value="ECO:0007669"/>
    <property type="project" value="UniProtKB-KW"/>
</dbReference>
<feature type="transmembrane region" description="Helical" evidence="8">
    <location>
        <begin position="120"/>
        <end position="139"/>
    </location>
</feature>
<feature type="transmembrane region" description="Helical" evidence="8">
    <location>
        <begin position="274"/>
        <end position="295"/>
    </location>
</feature>
<name>D5C040_NITHN</name>
<evidence type="ECO:0000256" key="7">
    <source>
        <dbReference type="ARBA" id="ARBA00023136"/>
    </source>
</evidence>
<evidence type="ECO:0000256" key="5">
    <source>
        <dbReference type="ARBA" id="ARBA00022801"/>
    </source>
</evidence>
<gene>
    <name evidence="10" type="ordered locus">Nhal_3238</name>
</gene>
<dbReference type="eggNOG" id="COG1269">
    <property type="taxonomic scope" value="Bacteria"/>
</dbReference>
<dbReference type="STRING" id="472759.Nhal_3238"/>
<keyword evidence="3" id="KW-0645">Protease</keyword>
<keyword evidence="6 8" id="KW-1133">Transmembrane helix</keyword>
<dbReference type="InterPro" id="IPR013426">
    <property type="entry name" value="EpsH-like"/>
</dbReference>
<evidence type="ECO:0000259" key="9">
    <source>
        <dbReference type="Pfam" id="PF11984"/>
    </source>
</evidence>